<dbReference type="EMBL" id="JBHMEP010000037">
    <property type="protein sequence ID" value="MFB9137869.1"/>
    <property type="molecule type" value="Genomic_DNA"/>
</dbReference>
<gene>
    <name evidence="1" type="ORF">ACFFUV_23305</name>
</gene>
<protein>
    <submittedName>
        <fullName evidence="1">Uncharacterized protein</fullName>
    </submittedName>
</protein>
<reference evidence="1 2" key="1">
    <citation type="submission" date="2024-09" db="EMBL/GenBank/DDBJ databases">
        <authorList>
            <person name="Sun Q."/>
            <person name="Mori K."/>
        </authorList>
    </citation>
    <scope>NUCLEOTIDE SEQUENCE [LARGE SCALE GENOMIC DNA]</scope>
    <source>
        <strain evidence="1 2">CECT 8064</strain>
    </source>
</reference>
<dbReference type="RefSeq" id="WP_390198282.1">
    <property type="nucleotide sequence ID" value="NZ_JBHMEP010000037.1"/>
</dbReference>
<comment type="caution">
    <text evidence="1">The sequence shown here is derived from an EMBL/GenBank/DDBJ whole genome shotgun (WGS) entry which is preliminary data.</text>
</comment>
<keyword evidence="2" id="KW-1185">Reference proteome</keyword>
<dbReference type="Proteomes" id="UP001589645">
    <property type="component" value="Unassembled WGS sequence"/>
</dbReference>
<sequence length="162" mass="18344">MFKDLKKGYQVYTLDTSGVPKFFMGTVVNVSEPRFAQSQLGQYQQLQDRVMDLTIEVDGKSMTYVVPENQNVAMANGITLACSVDPIMNHLNAMKRTSTDIVNSVDKNKEIIEACDSILEDINPTFKQTKDQDRKIKNLEEKVDRMGSSFDELKELLIKKLG</sequence>
<proteinExistence type="predicted"/>
<accession>A0ABV5HUF4</accession>
<evidence type="ECO:0000313" key="2">
    <source>
        <dbReference type="Proteomes" id="UP001589645"/>
    </source>
</evidence>
<name>A0ABV5HUF4_9VIBR</name>
<evidence type="ECO:0000313" key="1">
    <source>
        <dbReference type="EMBL" id="MFB9137869.1"/>
    </source>
</evidence>
<organism evidence="1 2">
    <name type="scientific">Vibrio olivae</name>
    <dbReference type="NCBI Taxonomy" id="1243002"/>
    <lineage>
        <taxon>Bacteria</taxon>
        <taxon>Pseudomonadati</taxon>
        <taxon>Pseudomonadota</taxon>
        <taxon>Gammaproteobacteria</taxon>
        <taxon>Vibrionales</taxon>
        <taxon>Vibrionaceae</taxon>
        <taxon>Vibrio</taxon>
    </lineage>
</organism>